<comment type="caution">
    <text evidence="2">The sequence shown here is derived from an EMBL/GenBank/DDBJ whole genome shotgun (WGS) entry which is preliminary data.</text>
</comment>
<name>A0A392PW44_9FABA</name>
<evidence type="ECO:0000313" key="3">
    <source>
        <dbReference type="Proteomes" id="UP000265520"/>
    </source>
</evidence>
<feature type="non-terminal residue" evidence="2">
    <location>
        <position position="1"/>
    </location>
</feature>
<feature type="region of interest" description="Disordered" evidence="1">
    <location>
        <begin position="63"/>
        <end position="95"/>
    </location>
</feature>
<evidence type="ECO:0000256" key="1">
    <source>
        <dbReference type="SAM" id="MobiDB-lite"/>
    </source>
</evidence>
<evidence type="ECO:0000313" key="2">
    <source>
        <dbReference type="EMBL" id="MCI16291.1"/>
    </source>
</evidence>
<organism evidence="2 3">
    <name type="scientific">Trifolium medium</name>
    <dbReference type="NCBI Taxonomy" id="97028"/>
    <lineage>
        <taxon>Eukaryota</taxon>
        <taxon>Viridiplantae</taxon>
        <taxon>Streptophyta</taxon>
        <taxon>Embryophyta</taxon>
        <taxon>Tracheophyta</taxon>
        <taxon>Spermatophyta</taxon>
        <taxon>Magnoliopsida</taxon>
        <taxon>eudicotyledons</taxon>
        <taxon>Gunneridae</taxon>
        <taxon>Pentapetalae</taxon>
        <taxon>rosids</taxon>
        <taxon>fabids</taxon>
        <taxon>Fabales</taxon>
        <taxon>Fabaceae</taxon>
        <taxon>Papilionoideae</taxon>
        <taxon>50 kb inversion clade</taxon>
        <taxon>NPAAA clade</taxon>
        <taxon>Hologalegina</taxon>
        <taxon>IRL clade</taxon>
        <taxon>Trifolieae</taxon>
        <taxon>Trifolium</taxon>
    </lineage>
</organism>
<proteinExistence type="predicted"/>
<sequence>SIYIYNCRVPTPSSAIFNLLCCRHQSTSDHWRWEASSYTFHHNSNHFLVLGTKRTTISKANKIVSPPKSNKKENWVDPPIGPNSTDSFTGSTFIK</sequence>
<dbReference type="AlphaFoldDB" id="A0A392PW44"/>
<reference evidence="2 3" key="1">
    <citation type="journal article" date="2018" name="Front. Plant Sci.">
        <title>Red Clover (Trifolium pratense) and Zigzag Clover (T. medium) - A Picture of Genomic Similarities and Differences.</title>
        <authorList>
            <person name="Dluhosova J."/>
            <person name="Istvanek J."/>
            <person name="Nedelnik J."/>
            <person name="Repkova J."/>
        </authorList>
    </citation>
    <scope>NUCLEOTIDE SEQUENCE [LARGE SCALE GENOMIC DNA]</scope>
    <source>
        <strain evidence="3">cv. 10/8</strain>
        <tissue evidence="2">Leaf</tissue>
    </source>
</reference>
<accession>A0A392PW44</accession>
<keyword evidence="3" id="KW-1185">Reference proteome</keyword>
<dbReference type="EMBL" id="LXQA010100170">
    <property type="protein sequence ID" value="MCI16291.1"/>
    <property type="molecule type" value="Genomic_DNA"/>
</dbReference>
<feature type="compositionally biased region" description="Polar residues" evidence="1">
    <location>
        <begin position="82"/>
        <end position="95"/>
    </location>
</feature>
<protein>
    <submittedName>
        <fullName evidence="2">Uncharacterized protein</fullName>
    </submittedName>
</protein>
<dbReference type="Proteomes" id="UP000265520">
    <property type="component" value="Unassembled WGS sequence"/>
</dbReference>